<evidence type="ECO:0000313" key="10">
    <source>
        <dbReference type="EMBL" id="GAA6144627.1"/>
    </source>
</evidence>
<feature type="transmembrane region" description="Helical" evidence="8">
    <location>
        <begin position="591"/>
        <end position="623"/>
    </location>
</feature>
<keyword evidence="7" id="KW-0813">Transport</keyword>
<comment type="caution">
    <text evidence="10">The sequence shown here is derived from an EMBL/GenBank/DDBJ whole genome shotgun (WGS) entry which is preliminary data.</text>
</comment>
<dbReference type="InterPro" id="IPR004681">
    <property type="entry name" value="TRAP_DctM"/>
</dbReference>
<feature type="transmembrane region" description="Helical" evidence="8">
    <location>
        <begin position="684"/>
        <end position="706"/>
    </location>
</feature>
<comment type="subcellular location">
    <subcellularLocation>
        <location evidence="1 7">Cell inner membrane</location>
        <topology evidence="1 7">Multi-pass membrane protein</topology>
    </subcellularLocation>
</comment>
<evidence type="ECO:0000256" key="8">
    <source>
        <dbReference type="SAM" id="Phobius"/>
    </source>
</evidence>
<dbReference type="EMBL" id="BAABWH010000001">
    <property type="protein sequence ID" value="GAA6144627.1"/>
    <property type="molecule type" value="Genomic_DNA"/>
</dbReference>
<evidence type="ECO:0000256" key="5">
    <source>
        <dbReference type="ARBA" id="ARBA00022989"/>
    </source>
</evidence>
<evidence type="ECO:0000256" key="6">
    <source>
        <dbReference type="ARBA" id="ARBA00023136"/>
    </source>
</evidence>
<accession>A0ABP9ZWW0</accession>
<feature type="transmembrane region" description="Helical" evidence="8">
    <location>
        <begin position="474"/>
        <end position="493"/>
    </location>
</feature>
<keyword evidence="4 8" id="KW-0812">Transmembrane</keyword>
<feature type="transmembrane region" description="Helical" evidence="8">
    <location>
        <begin position="347"/>
        <end position="377"/>
    </location>
</feature>
<organism evidence="10 11">
    <name type="scientific">Thalassolituus maritimus</name>
    <dbReference type="NCBI Taxonomy" id="484498"/>
    <lineage>
        <taxon>Bacteria</taxon>
        <taxon>Pseudomonadati</taxon>
        <taxon>Pseudomonadota</taxon>
        <taxon>Gammaproteobacteria</taxon>
        <taxon>Oceanospirillales</taxon>
        <taxon>Oceanospirillaceae</taxon>
        <taxon>Thalassolituus</taxon>
    </lineage>
</organism>
<reference evidence="10 11" key="1">
    <citation type="submission" date="2024-04" db="EMBL/GenBank/DDBJ databases">
        <title>Draft genome sequence of Thalassolituus maritimus NBRC 116585.</title>
        <authorList>
            <person name="Miyakawa T."/>
            <person name="Kusuya Y."/>
            <person name="Miura T."/>
        </authorList>
    </citation>
    <scope>NUCLEOTIDE SEQUENCE [LARGE SCALE GENOMIC DNA]</scope>
    <source>
        <strain evidence="10 11">5NW40-0001</strain>
    </source>
</reference>
<comment type="function">
    <text evidence="7">Part of the tripartite ATP-independent periplasmic (TRAP) transport system.</text>
</comment>
<feature type="transmembrane region" description="Helical" evidence="8">
    <location>
        <begin position="310"/>
        <end position="327"/>
    </location>
</feature>
<keyword evidence="5 8" id="KW-1133">Transmembrane helix</keyword>
<feature type="transmembrane region" description="Helical" evidence="8">
    <location>
        <begin position="24"/>
        <end position="43"/>
    </location>
</feature>
<dbReference type="Proteomes" id="UP001481413">
    <property type="component" value="Unassembled WGS sequence"/>
</dbReference>
<name>A0ABP9ZWW0_9GAMM</name>
<feature type="transmembrane region" description="Helical" evidence="8">
    <location>
        <begin position="389"/>
        <end position="416"/>
    </location>
</feature>
<evidence type="ECO:0000256" key="3">
    <source>
        <dbReference type="ARBA" id="ARBA00022519"/>
    </source>
</evidence>
<evidence type="ECO:0000259" key="9">
    <source>
        <dbReference type="Pfam" id="PF06808"/>
    </source>
</evidence>
<feature type="transmembrane region" description="Helical" evidence="8">
    <location>
        <begin position="550"/>
        <end position="571"/>
    </location>
</feature>
<evidence type="ECO:0000256" key="2">
    <source>
        <dbReference type="ARBA" id="ARBA00022475"/>
    </source>
</evidence>
<dbReference type="Pfam" id="PF06808">
    <property type="entry name" value="DctM"/>
    <property type="match status" value="1"/>
</dbReference>
<dbReference type="InterPro" id="IPR010656">
    <property type="entry name" value="DctM"/>
</dbReference>
<feature type="transmembrane region" description="Helical" evidence="8">
    <location>
        <begin position="428"/>
        <end position="446"/>
    </location>
</feature>
<feature type="domain" description="TRAP C4-dicarboxylate transport system permease DctM subunit" evidence="9">
    <location>
        <begin position="273"/>
        <end position="700"/>
    </location>
</feature>
<gene>
    <name evidence="10" type="ORF">NBRC116585_07440</name>
</gene>
<feature type="transmembrane region" description="Helical" evidence="8">
    <location>
        <begin position="160"/>
        <end position="180"/>
    </location>
</feature>
<proteinExistence type="predicted"/>
<evidence type="ECO:0000256" key="1">
    <source>
        <dbReference type="ARBA" id="ARBA00004429"/>
    </source>
</evidence>
<feature type="transmembrane region" description="Helical" evidence="8">
    <location>
        <begin position="499"/>
        <end position="515"/>
    </location>
</feature>
<evidence type="ECO:0000256" key="4">
    <source>
        <dbReference type="ARBA" id="ARBA00022692"/>
    </source>
</evidence>
<keyword evidence="11" id="KW-1185">Reference proteome</keyword>
<keyword evidence="2" id="KW-1003">Cell membrane</keyword>
<feature type="transmembrane region" description="Helical" evidence="8">
    <location>
        <begin position="200"/>
        <end position="221"/>
    </location>
</feature>
<evidence type="ECO:0000313" key="11">
    <source>
        <dbReference type="Proteomes" id="UP001481413"/>
    </source>
</evidence>
<keyword evidence="3 7" id="KW-0997">Cell inner membrane</keyword>
<dbReference type="PANTHER" id="PTHR33362">
    <property type="entry name" value="SIALIC ACID TRAP TRANSPORTER PERMEASE PROTEIN SIAT-RELATED"/>
    <property type="match status" value="1"/>
</dbReference>
<dbReference type="RefSeq" id="WP_353293552.1">
    <property type="nucleotide sequence ID" value="NZ_BAABWH010000001.1"/>
</dbReference>
<feature type="transmembrane region" description="Helical" evidence="8">
    <location>
        <begin position="267"/>
        <end position="290"/>
    </location>
</feature>
<feature type="transmembrane region" description="Helical" evidence="8">
    <location>
        <begin position="233"/>
        <end position="255"/>
    </location>
</feature>
<dbReference type="PANTHER" id="PTHR33362:SF5">
    <property type="entry name" value="C4-DICARBOXYLATE TRAP TRANSPORTER LARGE PERMEASE PROTEIN DCTM"/>
    <property type="match status" value="1"/>
</dbReference>
<protein>
    <submittedName>
        <fullName evidence="10">TRAP transporter large permease subunit</fullName>
    </submittedName>
</protein>
<evidence type="ECO:0000256" key="7">
    <source>
        <dbReference type="RuleBase" id="RU369079"/>
    </source>
</evidence>
<keyword evidence="6 8" id="KW-0472">Membrane</keyword>
<sequence length="712" mass="77758">MELNTHQSGNKGGSEYGSGKGEGLYRWLSTLPAFLILLVVVLLNTSHAIHAQLLLFGEAQWQGYYQLRIDPKAPACDPDQDIEQALQRMIREQNEADDEFDLLASDPLPPEVIRQSLEAAKADCQFKFDRYNGIVERITPPVEAYRALEKWVADLGEFRMIASGIMLAVLVLICGGTALLRKHHISLRPAATVMDYRVSAFAQLLAFAILFYSMASFKSVALSAGINVRSEHLTLLWIWILGFGSAMAICLYQIVKVPGDALPGGNLGNAFLATPLYAIFTLISGSYFLLNGHASGIGIYINQMMELASLMLNVALYVLIGMLLKRTDLAQKVFDVFRPFNFRPEMLAVIAVAVSAIPTAYTGGSGIFVIAVGSLVYLEVRRAGARRQLALAATAMSGSLGVVLRPCLLVVIVAALNNEVTTDELFGWGVKVFLLTTALFAFYAFITSKKDDDQSRITSQEPVWPAFFAALKPLVPYVVLIAVTLIAYAVVLAAYLDEFSAPTILPVLLAVILLYERMVDKKNRRSAAAHTDEPEKPTLFANLQSSTAEATVHIGALLMLMGTTMTIGGVIERAELMTLLPAEFSSVWMAMLALVTILVLIGMIMDPYGAVLLVSVTIAGIAYKAGIDPIHFWMVTLVAFELGYLSPPVALNHLLTRQVVGEEEIRLSKLETVGENFWYRHEKILLPLVTMATALVIVAFGPLAWASMQSAA</sequence>